<keyword evidence="2" id="KW-0812">Transmembrane</keyword>
<evidence type="ECO:0000313" key="5">
    <source>
        <dbReference type="Proteomes" id="UP000315825"/>
    </source>
</evidence>
<organism evidence="4 5">
    <name type="scientific">SAR86 cluster bacterium</name>
    <dbReference type="NCBI Taxonomy" id="2030880"/>
    <lineage>
        <taxon>Bacteria</taxon>
        <taxon>Pseudomonadati</taxon>
        <taxon>Pseudomonadota</taxon>
        <taxon>Gammaproteobacteria</taxon>
        <taxon>SAR86 cluster</taxon>
    </lineage>
</organism>
<accession>A0A520MXD7</accession>
<dbReference type="AlphaFoldDB" id="A0A520MXD7"/>
<evidence type="ECO:0000256" key="1">
    <source>
        <dbReference type="ARBA" id="ARBA00008779"/>
    </source>
</evidence>
<dbReference type="InterPro" id="IPR017850">
    <property type="entry name" value="Alkaline_phosphatase_core_sf"/>
</dbReference>
<comment type="similarity">
    <text evidence="1">Belongs to the sulfatase family.</text>
</comment>
<dbReference type="CDD" id="cd16025">
    <property type="entry name" value="PAS_like"/>
    <property type="match status" value="1"/>
</dbReference>
<proteinExistence type="inferred from homology"/>
<comment type="caution">
    <text evidence="4">The sequence shown here is derived from an EMBL/GenBank/DDBJ whole genome shotgun (WGS) entry which is preliminary data.</text>
</comment>
<reference evidence="4 5" key="1">
    <citation type="submission" date="2019-02" db="EMBL/GenBank/DDBJ databases">
        <title>Prokaryotic population dynamics and viral predation in marine succession experiment using metagenomics: the confinement effect.</title>
        <authorList>
            <person name="Haro-Moreno J.M."/>
            <person name="Rodriguez-Valera F."/>
            <person name="Lopez-Perez M."/>
        </authorList>
    </citation>
    <scope>NUCLEOTIDE SEQUENCE [LARGE SCALE GENOMIC DNA]</scope>
    <source>
        <strain evidence="4">MED-G159</strain>
    </source>
</reference>
<keyword evidence="2" id="KW-1133">Transmembrane helix</keyword>
<dbReference type="Proteomes" id="UP000315825">
    <property type="component" value="Unassembled WGS sequence"/>
</dbReference>
<evidence type="ECO:0000259" key="3">
    <source>
        <dbReference type="Pfam" id="PF00884"/>
    </source>
</evidence>
<dbReference type="SUPFAM" id="SSF53649">
    <property type="entry name" value="Alkaline phosphatase-like"/>
    <property type="match status" value="1"/>
</dbReference>
<dbReference type="Gene3D" id="3.40.720.10">
    <property type="entry name" value="Alkaline Phosphatase, subunit A"/>
    <property type="match status" value="1"/>
</dbReference>
<dbReference type="GO" id="GO:0004065">
    <property type="term" value="F:arylsulfatase activity"/>
    <property type="evidence" value="ECO:0007669"/>
    <property type="project" value="TreeGrafter"/>
</dbReference>
<feature type="domain" description="Sulfatase N-terminal" evidence="3">
    <location>
        <begin position="20"/>
        <end position="422"/>
    </location>
</feature>
<evidence type="ECO:0000256" key="2">
    <source>
        <dbReference type="SAM" id="Phobius"/>
    </source>
</evidence>
<dbReference type="PANTHER" id="PTHR42693">
    <property type="entry name" value="ARYLSULFATASE FAMILY MEMBER"/>
    <property type="match status" value="1"/>
</dbReference>
<feature type="transmembrane region" description="Helical" evidence="2">
    <location>
        <begin position="547"/>
        <end position="566"/>
    </location>
</feature>
<name>A0A520MXD7_9GAMM</name>
<sequence length="569" mass="64465">MRIFILLTLLSFAFYGNERPNIVLIIIDDLGFTDLGAYGGEIDTPNIDQLADNGLIFSNYHTSPECAPSRAMLLTGMDNHNTGIPMIPEVLPRKLTSIPGYEGYLVPEALTIAEILKTEGYQTYMTGKWHLGFGGEKTSALPFNRGFEKTFILDATGGDNFSNHSYLPYYKEAPWFKNGEPTELPENFYSSEFIIDEMINYIDSGKGDKPFFSYISFQAQHIPLQVPKEYTNKYLTMYEQGWEILRKKRLNAVQDKGLFPGDKPIVDSLSSFKNWDDVNEQEKKLLIKSAAVFAGMLNAMDFHVGRLIDYLKENNLFDNTIFIITSDNGPEGNDPGDHLAWRAWIETTSYDRKIETLGEENSYVFIGPEFAQAMASPHHLFKFHMNEGGLKVPLIISGSGVVQGVYKEFTFVTDIAATISKMINGDIPKRIIGKSLDQVLQGSLKKVYSETEYIGLEVTGNSALFKGDYKILRNRPPTGDNIWHLYNLTNDPGETDDLAEEKPEIFRQLLNNYNEYVKKNGVIDLGSDYYWADEMTVNTTKRRLSELIPPAIIIFFIIGLGILLYIRKR</sequence>
<dbReference type="EMBL" id="SHBE01000008">
    <property type="protein sequence ID" value="RZO25897.1"/>
    <property type="molecule type" value="Genomic_DNA"/>
</dbReference>
<dbReference type="PANTHER" id="PTHR42693:SF33">
    <property type="entry name" value="ARYLSULFATASE"/>
    <property type="match status" value="1"/>
</dbReference>
<dbReference type="Gene3D" id="3.30.1120.10">
    <property type="match status" value="1"/>
</dbReference>
<keyword evidence="2" id="KW-0472">Membrane</keyword>
<dbReference type="InterPro" id="IPR000917">
    <property type="entry name" value="Sulfatase_N"/>
</dbReference>
<protein>
    <submittedName>
        <fullName evidence="4">Arylsulfatase</fullName>
    </submittedName>
</protein>
<dbReference type="Pfam" id="PF00884">
    <property type="entry name" value="Sulfatase"/>
    <property type="match status" value="1"/>
</dbReference>
<gene>
    <name evidence="4" type="ORF">EVA92_04070</name>
</gene>
<evidence type="ECO:0000313" key="4">
    <source>
        <dbReference type="EMBL" id="RZO25897.1"/>
    </source>
</evidence>
<dbReference type="InterPro" id="IPR050738">
    <property type="entry name" value="Sulfatase"/>
</dbReference>